<keyword evidence="1" id="KW-0732">Signal</keyword>
<dbReference type="AlphaFoldDB" id="A0A109JI34"/>
<dbReference type="EMBL" id="LNCD01000091">
    <property type="protein sequence ID" value="KWV49388.1"/>
    <property type="molecule type" value="Genomic_DNA"/>
</dbReference>
<sequence length="460" mass="48978">MMKRHLLAAVCALSLSVPAAMAATETTQSFETGLIPSPHIFLPEGDVKGAVVLISDGAGWGDNEKAEANRLVEQGAVVIGIDFVAYMEALRNYDVSQNDGCIYMVSDLESLSQQVQRAAGNSAYHLPIVAGVGEGGALALAIAAQTPDATIGQTLAIDPVAGIPLTKELCTPAKKQTVGDRMIYGLSETSLPDPIIASFTAAAQKEGRAHVEELKKQHSDIDIRDSGDDAQTTLADTLSDLIDASGSADNPLGLPLTILDAKPAFDTMAVIYSGDGGWRDIDKEVGAALQKQGVPVVGIDSLHYFWSERQPQQTADDLGKIIELYRKQWKVKHVLLIGYSFGADVVPAAFTRLKPAAKATVAQMSLLSLSHEVDYQISVMGWLGQKTEGAGGDPVDDLKKVDPKIVQCIYGKEDDDEVACPDLKGSGADVIALAGDHHFDENYELLSKTIIDGLKARLQD</sequence>
<keyword evidence="4" id="KW-1185">Reference proteome</keyword>
<evidence type="ECO:0000259" key="2">
    <source>
        <dbReference type="Pfam" id="PF06057"/>
    </source>
</evidence>
<organism evidence="3 4">
    <name type="scientific">Rhizobium altiplani</name>
    <dbReference type="NCBI Taxonomy" id="1864509"/>
    <lineage>
        <taxon>Bacteria</taxon>
        <taxon>Pseudomonadati</taxon>
        <taxon>Pseudomonadota</taxon>
        <taxon>Alphaproteobacteria</taxon>
        <taxon>Hyphomicrobiales</taxon>
        <taxon>Rhizobiaceae</taxon>
        <taxon>Rhizobium/Agrobacterium group</taxon>
        <taxon>Rhizobium</taxon>
    </lineage>
</organism>
<gene>
    <name evidence="3" type="ORF">AS026_10695</name>
</gene>
<dbReference type="Pfam" id="PF06057">
    <property type="entry name" value="VirJ"/>
    <property type="match status" value="1"/>
</dbReference>
<feature type="chain" id="PRO_5007136819" evidence="1">
    <location>
        <begin position="23"/>
        <end position="460"/>
    </location>
</feature>
<evidence type="ECO:0000256" key="1">
    <source>
        <dbReference type="SAM" id="SignalP"/>
    </source>
</evidence>
<evidence type="ECO:0000313" key="4">
    <source>
        <dbReference type="Proteomes" id="UP000068164"/>
    </source>
</evidence>
<dbReference type="ESTHER" id="9rhiz-a0a109ji34">
    <property type="family name" value="VirJ"/>
</dbReference>
<evidence type="ECO:0000313" key="3">
    <source>
        <dbReference type="EMBL" id="KWV49388.1"/>
    </source>
</evidence>
<name>A0A109JI34_9HYPH</name>
<dbReference type="Proteomes" id="UP000068164">
    <property type="component" value="Unassembled WGS sequence"/>
</dbReference>
<accession>A0A109JI34</accession>
<dbReference type="InterPro" id="IPR010333">
    <property type="entry name" value="VirJ"/>
</dbReference>
<reference evidence="3 4" key="1">
    <citation type="submission" date="2015-11" db="EMBL/GenBank/DDBJ databases">
        <title>Draft Genome Sequence of the Strain BR 10423 (Rhizobium sp.) isolated from nodules of Mimosa pudica.</title>
        <authorList>
            <person name="Barauna A.C."/>
            <person name="Zilli J.E."/>
            <person name="Simoes-Araujo J.L."/>
            <person name="Reis V.M."/>
            <person name="James E.K."/>
            <person name="Reis F.B.Jr."/>
            <person name="Rouws L.F."/>
            <person name="Passos S.R."/>
            <person name="Gois S.R."/>
        </authorList>
    </citation>
    <scope>NUCLEOTIDE SEQUENCE [LARGE SCALE GENOMIC DNA]</scope>
    <source>
        <strain evidence="3 4">BR10423</strain>
    </source>
</reference>
<dbReference type="Gene3D" id="3.40.50.1820">
    <property type="entry name" value="alpha/beta hydrolase"/>
    <property type="match status" value="2"/>
</dbReference>
<dbReference type="InterPro" id="IPR011225">
    <property type="entry name" value="IV_sec_VirJ"/>
</dbReference>
<proteinExistence type="predicted"/>
<dbReference type="PIRSF" id="PIRSF029063">
    <property type="entry name" value="IV_sec_VirJ"/>
    <property type="match status" value="1"/>
</dbReference>
<protein>
    <submittedName>
        <fullName evidence="3">Type IV secretory pathway protein AcvB</fullName>
    </submittedName>
</protein>
<dbReference type="SUPFAM" id="SSF53474">
    <property type="entry name" value="alpha/beta-Hydrolases"/>
    <property type="match status" value="2"/>
</dbReference>
<feature type="domain" description="Bacterial virulence" evidence="2">
    <location>
        <begin position="266"/>
        <end position="457"/>
    </location>
</feature>
<comment type="caution">
    <text evidence="3">The sequence shown here is derived from an EMBL/GenBank/DDBJ whole genome shotgun (WGS) entry which is preliminary data.</text>
</comment>
<dbReference type="RefSeq" id="WP_062371770.1">
    <property type="nucleotide sequence ID" value="NZ_LNCD01000091.1"/>
</dbReference>
<feature type="signal peptide" evidence="1">
    <location>
        <begin position="1"/>
        <end position="22"/>
    </location>
</feature>
<dbReference type="InterPro" id="IPR029058">
    <property type="entry name" value="AB_hydrolase_fold"/>
</dbReference>